<evidence type="ECO:0000256" key="4">
    <source>
        <dbReference type="ARBA" id="ARBA00022989"/>
    </source>
</evidence>
<feature type="transmembrane region" description="Helical" evidence="6">
    <location>
        <begin position="88"/>
        <end position="107"/>
    </location>
</feature>
<reference evidence="8 9" key="1">
    <citation type="submission" date="2016-09" db="EMBL/GenBank/DDBJ databases">
        <title>Genome-resolved meta-omics ties microbial dynamics to process performance in biotechnology for thiocyanate degradation.</title>
        <authorList>
            <person name="Kantor R.S."/>
            <person name="Huddy R.J."/>
            <person name="Iyer R."/>
            <person name="Thomas B.C."/>
            <person name="Brown C.T."/>
            <person name="Anantharaman K."/>
            <person name="Tringe S."/>
            <person name="Hettich R.L."/>
            <person name="Harrison S.T."/>
            <person name="Banfield J.F."/>
        </authorList>
    </citation>
    <scope>NUCLEOTIDE SEQUENCE [LARGE SCALE GENOMIC DNA]</scope>
    <source>
        <strain evidence="8">59-99</strain>
    </source>
</reference>
<dbReference type="InterPro" id="IPR037185">
    <property type="entry name" value="EmrE-like"/>
</dbReference>
<keyword evidence="2" id="KW-1003">Cell membrane</keyword>
<dbReference type="InterPro" id="IPR000620">
    <property type="entry name" value="EamA_dom"/>
</dbReference>
<feature type="domain" description="EamA" evidence="7">
    <location>
        <begin position="8"/>
        <end position="134"/>
    </location>
</feature>
<comment type="subcellular location">
    <subcellularLocation>
        <location evidence="1">Cell membrane</location>
        <topology evidence="1">Multi-pass membrane protein</topology>
    </subcellularLocation>
</comment>
<dbReference type="GO" id="GO:0005886">
    <property type="term" value="C:plasma membrane"/>
    <property type="evidence" value="ECO:0007669"/>
    <property type="project" value="UniProtKB-SubCell"/>
</dbReference>
<organism evidence="8 9">
    <name type="scientific">Candidatus Kapaibacterium thiocyanatum</name>
    <dbReference type="NCBI Taxonomy" id="1895771"/>
    <lineage>
        <taxon>Bacteria</taxon>
        <taxon>Pseudomonadati</taxon>
        <taxon>Candidatus Kapaibacteriota</taxon>
        <taxon>Candidatus Kapaibacteriia</taxon>
        <taxon>Candidatus Kapaibacteriales</taxon>
        <taxon>Candidatus Kapaibacteriaceae</taxon>
        <taxon>Candidatus Kapaibacterium</taxon>
    </lineage>
</organism>
<comment type="caution">
    <text evidence="8">The sequence shown here is derived from an EMBL/GenBank/DDBJ whole genome shotgun (WGS) entry which is preliminary data.</text>
</comment>
<evidence type="ECO:0000256" key="5">
    <source>
        <dbReference type="ARBA" id="ARBA00023136"/>
    </source>
</evidence>
<dbReference type="SUPFAM" id="SSF103481">
    <property type="entry name" value="Multidrug resistance efflux transporter EmrE"/>
    <property type="match status" value="2"/>
</dbReference>
<keyword evidence="3 6" id="KW-0812">Transmembrane</keyword>
<name>A0A1M3L259_9BACT</name>
<evidence type="ECO:0000256" key="1">
    <source>
        <dbReference type="ARBA" id="ARBA00004651"/>
    </source>
</evidence>
<feature type="transmembrane region" description="Helical" evidence="6">
    <location>
        <begin position="32"/>
        <end position="51"/>
    </location>
</feature>
<dbReference type="STRING" id="1895771.BGO89_02555"/>
<feature type="transmembrane region" description="Helical" evidence="6">
    <location>
        <begin position="268"/>
        <end position="288"/>
    </location>
</feature>
<dbReference type="EMBL" id="MKVH01000013">
    <property type="protein sequence ID" value="OJX59318.1"/>
    <property type="molecule type" value="Genomic_DNA"/>
</dbReference>
<evidence type="ECO:0000256" key="3">
    <source>
        <dbReference type="ARBA" id="ARBA00022692"/>
    </source>
</evidence>
<dbReference type="PANTHER" id="PTHR42920:SF5">
    <property type="entry name" value="EAMA DOMAIN-CONTAINING PROTEIN"/>
    <property type="match status" value="1"/>
</dbReference>
<dbReference type="Pfam" id="PF00892">
    <property type="entry name" value="EamA"/>
    <property type="match status" value="2"/>
</dbReference>
<feature type="transmembrane region" description="Helical" evidence="6">
    <location>
        <begin position="147"/>
        <end position="167"/>
    </location>
</feature>
<accession>A0A1M3L259</accession>
<evidence type="ECO:0000256" key="2">
    <source>
        <dbReference type="ARBA" id="ARBA00022475"/>
    </source>
</evidence>
<gene>
    <name evidence="8" type="ORF">BGO89_02555</name>
</gene>
<dbReference type="InterPro" id="IPR051258">
    <property type="entry name" value="Diverse_Substrate_Transporter"/>
</dbReference>
<dbReference type="AlphaFoldDB" id="A0A1M3L259"/>
<dbReference type="PANTHER" id="PTHR42920">
    <property type="entry name" value="OS03G0707200 PROTEIN-RELATED"/>
    <property type="match status" value="1"/>
</dbReference>
<evidence type="ECO:0000313" key="9">
    <source>
        <dbReference type="Proteomes" id="UP000184233"/>
    </source>
</evidence>
<dbReference type="Proteomes" id="UP000184233">
    <property type="component" value="Unassembled WGS sequence"/>
</dbReference>
<keyword evidence="5 6" id="KW-0472">Membrane</keyword>
<keyword evidence="4 6" id="KW-1133">Transmembrane helix</keyword>
<evidence type="ECO:0000256" key="6">
    <source>
        <dbReference type="SAM" id="Phobius"/>
    </source>
</evidence>
<feature type="transmembrane region" description="Helical" evidence="6">
    <location>
        <begin position="211"/>
        <end position="230"/>
    </location>
</feature>
<proteinExistence type="predicted"/>
<feature type="transmembrane region" description="Helical" evidence="6">
    <location>
        <begin position="63"/>
        <end position="82"/>
    </location>
</feature>
<evidence type="ECO:0000313" key="8">
    <source>
        <dbReference type="EMBL" id="OJX59318.1"/>
    </source>
</evidence>
<protein>
    <recommendedName>
        <fullName evidence="7">EamA domain-containing protein</fullName>
    </recommendedName>
</protein>
<feature type="domain" description="EamA" evidence="7">
    <location>
        <begin position="144"/>
        <end position="283"/>
    </location>
</feature>
<feature type="transmembrane region" description="Helical" evidence="6">
    <location>
        <begin position="119"/>
        <end position="135"/>
    </location>
</feature>
<evidence type="ECO:0000259" key="7">
    <source>
        <dbReference type="Pfam" id="PF00892"/>
    </source>
</evidence>
<feature type="transmembrane region" description="Helical" evidence="6">
    <location>
        <begin position="179"/>
        <end position="199"/>
    </location>
</feature>
<sequence>MTQRRAEALLLLITCLWGGTFAIIKDALVTTSPAVFVLLRFGLALVMAIAIWPRAMRGWNRRLVMRGMALGSLYGICLLLQSVGLTSISASSSAFITGSAIIFVPFIHRGVTGTSIRPRHLVAAVIVVVGLWLLTEASMGGFRIGDIVTLISALLWAFYLTYIDVWTSELRDDPDKQNALVIMQFGMTVILAGITELILEGGAFRFTWNTSIVWSLLYCSVVASVLATWVQTRFQQYTHPVRAGMIFAVEPLAASAIAFVAFDESWSMAKVVGAIIMLAGMILPDYLASRRTITTTTS</sequence>
<feature type="transmembrane region" description="Helical" evidence="6">
    <location>
        <begin position="242"/>
        <end position="262"/>
    </location>
</feature>